<keyword evidence="6 8" id="KW-0711">Selenium</keyword>
<organism evidence="11 12">
    <name type="scientific">Ancylobacter novellus</name>
    <name type="common">Thiobacillus novellus</name>
    <dbReference type="NCBI Taxonomy" id="921"/>
    <lineage>
        <taxon>Bacteria</taxon>
        <taxon>Pseudomonadati</taxon>
        <taxon>Pseudomonadota</taxon>
        <taxon>Alphaproteobacteria</taxon>
        <taxon>Hyphomicrobiales</taxon>
        <taxon>Xanthobacteraceae</taxon>
        <taxon>Ancylobacter</taxon>
    </lineage>
</organism>
<dbReference type="InterPro" id="IPR025862">
    <property type="entry name" value="SelA_trans_N_dom"/>
</dbReference>
<dbReference type="PANTHER" id="PTHR32328">
    <property type="entry name" value="L-SERYL-TRNA(SEC) SELENIUM TRANSFERASE"/>
    <property type="match status" value="1"/>
</dbReference>
<dbReference type="PANTHER" id="PTHR32328:SF0">
    <property type="entry name" value="L-SERYL-TRNA(SEC) SELENIUM TRANSFERASE"/>
    <property type="match status" value="1"/>
</dbReference>
<comment type="similarity">
    <text evidence="7 8">Belongs to the SelA family.</text>
</comment>
<dbReference type="Pfam" id="PF12390">
    <property type="entry name" value="Se-cys_synth_N"/>
    <property type="match status" value="1"/>
</dbReference>
<name>A0A2W5R660_ANCNO</name>
<dbReference type="NCBIfam" id="TIGR00474">
    <property type="entry name" value="selA"/>
    <property type="match status" value="1"/>
</dbReference>
<evidence type="ECO:0000259" key="10">
    <source>
        <dbReference type="Pfam" id="PF12390"/>
    </source>
</evidence>
<evidence type="ECO:0000256" key="9">
    <source>
        <dbReference type="PIRSR" id="PIRSR618319-50"/>
    </source>
</evidence>
<evidence type="ECO:0000256" key="3">
    <source>
        <dbReference type="ARBA" id="ARBA00022679"/>
    </source>
</evidence>
<evidence type="ECO:0000256" key="8">
    <source>
        <dbReference type="HAMAP-Rule" id="MF_00423"/>
    </source>
</evidence>
<dbReference type="AlphaFoldDB" id="A0A2W5R660"/>
<dbReference type="GO" id="GO:0001514">
    <property type="term" value="P:selenocysteine incorporation"/>
    <property type="evidence" value="ECO:0007669"/>
    <property type="project" value="UniProtKB-UniRule"/>
</dbReference>
<comment type="function">
    <text evidence="8">Converts seryl-tRNA(Sec) to selenocysteinyl-tRNA(Sec) required for selenoprotein biosynthesis.</text>
</comment>
<dbReference type="GO" id="GO:0001717">
    <property type="term" value="P:conversion of seryl-tRNAsec to selenocys-tRNAsec"/>
    <property type="evidence" value="ECO:0007669"/>
    <property type="project" value="UniProtKB-UniRule"/>
</dbReference>
<dbReference type="Gene3D" id="3.40.640.10">
    <property type="entry name" value="Type I PLP-dependent aspartate aminotransferase-like (Major domain)"/>
    <property type="match status" value="1"/>
</dbReference>
<comment type="cofactor">
    <cofactor evidence="1 8 9">
        <name>pyridoxal 5'-phosphate</name>
        <dbReference type="ChEBI" id="CHEBI:597326"/>
    </cofactor>
</comment>
<dbReference type="UniPathway" id="UPA00906">
    <property type="reaction ID" value="UER00896"/>
</dbReference>
<dbReference type="Proteomes" id="UP000248887">
    <property type="component" value="Unassembled WGS sequence"/>
</dbReference>
<protein>
    <recommendedName>
        <fullName evidence="8">L-seryl-tRNA(Sec) selenium transferase</fullName>
        <ecNumber evidence="8">2.9.1.1</ecNumber>
    </recommendedName>
    <alternativeName>
        <fullName evidence="8">Selenocysteine synthase</fullName>
        <shortName evidence="8">Sec synthase</shortName>
    </alternativeName>
    <alternativeName>
        <fullName evidence="8">Selenocysteinyl-tRNA(Sec) synthase</fullName>
    </alternativeName>
</protein>
<proteinExistence type="inferred from homology"/>
<evidence type="ECO:0000256" key="7">
    <source>
        <dbReference type="ARBA" id="ARBA00044507"/>
    </source>
</evidence>
<dbReference type="EC" id="2.9.1.1" evidence="8"/>
<comment type="pathway">
    <text evidence="8">Aminoacyl-tRNA biosynthesis; selenocysteinyl-tRNA(Sec) biosynthesis; selenocysteinyl-tRNA(Sec) from L-seryl-tRNA(Sec) (bacterial route): step 1/1.</text>
</comment>
<reference evidence="11 12" key="1">
    <citation type="submission" date="2017-08" db="EMBL/GenBank/DDBJ databases">
        <title>Infants hospitalized years apart are colonized by the same room-sourced microbial strains.</title>
        <authorList>
            <person name="Brooks B."/>
            <person name="Olm M.R."/>
            <person name="Firek B.A."/>
            <person name="Baker R."/>
            <person name="Thomas B.C."/>
            <person name="Morowitz M.J."/>
            <person name="Banfield J.F."/>
        </authorList>
    </citation>
    <scope>NUCLEOTIDE SEQUENCE [LARGE SCALE GENOMIC DNA]</scope>
    <source>
        <strain evidence="11">S2_005_001_R2_27</strain>
    </source>
</reference>
<evidence type="ECO:0000313" key="11">
    <source>
        <dbReference type="EMBL" id="PZQ84209.1"/>
    </source>
</evidence>
<comment type="catalytic activity">
    <reaction evidence="8">
        <text>L-seryl-tRNA(Sec) + selenophosphate + H(+) = L-selenocysteinyl-tRNA(Sec) + phosphate</text>
        <dbReference type="Rhea" id="RHEA:22728"/>
        <dbReference type="Rhea" id="RHEA-COMP:9742"/>
        <dbReference type="Rhea" id="RHEA-COMP:9743"/>
        <dbReference type="ChEBI" id="CHEBI:15378"/>
        <dbReference type="ChEBI" id="CHEBI:16144"/>
        <dbReference type="ChEBI" id="CHEBI:43474"/>
        <dbReference type="ChEBI" id="CHEBI:78533"/>
        <dbReference type="ChEBI" id="CHEBI:78573"/>
        <dbReference type="EC" id="2.9.1.1"/>
    </reaction>
</comment>
<keyword evidence="5 8" id="KW-0648">Protein biosynthesis</keyword>
<dbReference type="GO" id="GO:0005737">
    <property type="term" value="C:cytoplasm"/>
    <property type="evidence" value="ECO:0007669"/>
    <property type="project" value="UniProtKB-SubCell"/>
</dbReference>
<dbReference type="InterPro" id="IPR004534">
    <property type="entry name" value="SelA_trans"/>
</dbReference>
<evidence type="ECO:0000256" key="2">
    <source>
        <dbReference type="ARBA" id="ARBA00022490"/>
    </source>
</evidence>
<comment type="subcellular location">
    <subcellularLocation>
        <location evidence="8">Cytoplasm</location>
    </subcellularLocation>
</comment>
<keyword evidence="3 8" id="KW-0808">Transferase</keyword>
<dbReference type="EMBL" id="QFQD01000012">
    <property type="protein sequence ID" value="PZQ84209.1"/>
    <property type="molecule type" value="Genomic_DNA"/>
</dbReference>
<evidence type="ECO:0000256" key="1">
    <source>
        <dbReference type="ARBA" id="ARBA00001933"/>
    </source>
</evidence>
<dbReference type="InterPro" id="IPR015421">
    <property type="entry name" value="PyrdxlP-dep_Trfase_major"/>
</dbReference>
<evidence type="ECO:0000313" key="12">
    <source>
        <dbReference type="Proteomes" id="UP000248887"/>
    </source>
</evidence>
<evidence type="ECO:0000256" key="6">
    <source>
        <dbReference type="ARBA" id="ARBA00023266"/>
    </source>
</evidence>
<dbReference type="SUPFAM" id="SSF53383">
    <property type="entry name" value="PLP-dependent transferases"/>
    <property type="match status" value="1"/>
</dbReference>
<dbReference type="Gene3D" id="3.90.1150.180">
    <property type="match status" value="1"/>
</dbReference>
<dbReference type="Pfam" id="PF03841">
    <property type="entry name" value="SelA"/>
    <property type="match status" value="1"/>
</dbReference>
<gene>
    <name evidence="8" type="primary">selA</name>
    <name evidence="11" type="ORF">DI549_05570</name>
</gene>
<feature type="domain" description="L-seryl-tRNA selenium transferase N-terminal" evidence="10">
    <location>
        <begin position="9"/>
        <end position="48"/>
    </location>
</feature>
<evidence type="ECO:0000256" key="5">
    <source>
        <dbReference type="ARBA" id="ARBA00022917"/>
    </source>
</evidence>
<keyword evidence="4 8" id="KW-0663">Pyridoxal phosphate</keyword>
<feature type="modified residue" description="N6-(pyridoxal phosphate)lysine" evidence="8 9">
    <location>
        <position position="301"/>
    </location>
</feature>
<sequence>MDAEARPSLRDLPSVDLVLKTPAGQMAVERFGRPAATAAIRVALDEVRGCVLAGHLASLPMPDHVALAAAETLERAARSSLRPVFNLTGTVLHTNLGRALLAEEAVEAATAAMRSAVALEFDLASGTRGERDDHVRELLIELTGAEDATVVNNNAAAVLLVLNTLGQNRDGSPREAVVSRGELIEIGGAFRMPDIMARAGVTLVEVGTTNRTHPKDYAGAIGEATGLVLKVHTSNYRIEGFTREVPARELAVIAHARGVPLVNDLGSGTLVDLARLGLAHEPTVREAVADGADIITFSGDKLLGGPQTGFIVGRADLIAAINRNPMKRALRVDKVRLAALEATLKLYRDPERLVARLPTLRLLARTRAELAARAHALAEPLATALGDGFDIEVVECASQIGSGALPLETLPSAALAIRPAGEASGGRLNALAAALRALPIPVVGRITEGALLFDLRCLEDEAGFLDSLAELRPPS</sequence>
<keyword evidence="2 8" id="KW-0963">Cytoplasm</keyword>
<dbReference type="InterPro" id="IPR018319">
    <property type="entry name" value="SelA-like"/>
</dbReference>
<comment type="caution">
    <text evidence="11">The sequence shown here is derived from an EMBL/GenBank/DDBJ whole genome shotgun (WGS) entry which is preliminary data.</text>
</comment>
<evidence type="ECO:0000256" key="4">
    <source>
        <dbReference type="ARBA" id="ARBA00022898"/>
    </source>
</evidence>
<dbReference type="InterPro" id="IPR015424">
    <property type="entry name" value="PyrdxlP-dep_Trfase"/>
</dbReference>
<dbReference type="GO" id="GO:0004125">
    <property type="term" value="F:L-seryl-tRNA(Sec) selenium transferase activity"/>
    <property type="evidence" value="ECO:0007669"/>
    <property type="project" value="UniProtKB-UniRule"/>
</dbReference>
<accession>A0A2W5R660</accession>
<dbReference type="HAMAP" id="MF_00423">
    <property type="entry name" value="SelA"/>
    <property type="match status" value="1"/>
</dbReference>